<reference evidence="3" key="2">
    <citation type="submission" date="2023-05" db="EMBL/GenBank/DDBJ databases">
        <authorList>
            <consortium name="Lawrence Berkeley National Laboratory"/>
            <person name="Steindorff A."/>
            <person name="Hensen N."/>
            <person name="Bonometti L."/>
            <person name="Westerberg I."/>
            <person name="Brannstrom I.O."/>
            <person name="Guillou S."/>
            <person name="Cros-Aarteil S."/>
            <person name="Calhoun S."/>
            <person name="Haridas S."/>
            <person name="Kuo A."/>
            <person name="Mondo S."/>
            <person name="Pangilinan J."/>
            <person name="Riley R."/>
            <person name="Labutti K."/>
            <person name="Andreopoulos B."/>
            <person name="Lipzen A."/>
            <person name="Chen C."/>
            <person name="Yanf M."/>
            <person name="Daum C."/>
            <person name="Ng V."/>
            <person name="Clum A."/>
            <person name="Ohm R."/>
            <person name="Martin F."/>
            <person name="Silar P."/>
            <person name="Natvig D."/>
            <person name="Lalanne C."/>
            <person name="Gautier V."/>
            <person name="Ament-Velasquez S.L."/>
            <person name="Kruys A."/>
            <person name="Hutchinson M.I."/>
            <person name="Powell A.J."/>
            <person name="Barry K."/>
            <person name="Miller A.N."/>
            <person name="Grigoriev I.V."/>
            <person name="Debuchy R."/>
            <person name="Gladieux P."/>
            <person name="Thoren M.H."/>
            <person name="Johannesson H."/>
        </authorList>
    </citation>
    <scope>NUCLEOTIDE SEQUENCE</scope>
    <source>
        <strain evidence="3">PSN309</strain>
    </source>
</reference>
<feature type="domain" description="Amidase" evidence="2">
    <location>
        <begin position="154"/>
        <end position="566"/>
    </location>
</feature>
<comment type="caution">
    <text evidence="3">The sequence shown here is derived from an EMBL/GenBank/DDBJ whole genome shotgun (WGS) entry which is preliminary data.</text>
</comment>
<dbReference type="Proteomes" id="UP001302126">
    <property type="component" value="Unassembled WGS sequence"/>
</dbReference>
<feature type="region of interest" description="Disordered" evidence="1">
    <location>
        <begin position="1"/>
        <end position="30"/>
    </location>
</feature>
<dbReference type="SUPFAM" id="SSF75304">
    <property type="entry name" value="Amidase signature (AS) enzymes"/>
    <property type="match status" value="1"/>
</dbReference>
<evidence type="ECO:0000259" key="2">
    <source>
        <dbReference type="Pfam" id="PF01425"/>
    </source>
</evidence>
<reference evidence="3" key="1">
    <citation type="journal article" date="2023" name="Mol. Phylogenet. Evol.">
        <title>Genome-scale phylogeny and comparative genomics of the fungal order Sordariales.</title>
        <authorList>
            <person name="Hensen N."/>
            <person name="Bonometti L."/>
            <person name="Westerberg I."/>
            <person name="Brannstrom I.O."/>
            <person name="Guillou S."/>
            <person name="Cros-Aarteil S."/>
            <person name="Calhoun S."/>
            <person name="Haridas S."/>
            <person name="Kuo A."/>
            <person name="Mondo S."/>
            <person name="Pangilinan J."/>
            <person name="Riley R."/>
            <person name="LaButti K."/>
            <person name="Andreopoulos B."/>
            <person name="Lipzen A."/>
            <person name="Chen C."/>
            <person name="Yan M."/>
            <person name="Daum C."/>
            <person name="Ng V."/>
            <person name="Clum A."/>
            <person name="Steindorff A."/>
            <person name="Ohm R.A."/>
            <person name="Martin F."/>
            <person name="Silar P."/>
            <person name="Natvig D.O."/>
            <person name="Lalanne C."/>
            <person name="Gautier V."/>
            <person name="Ament-Velasquez S.L."/>
            <person name="Kruys A."/>
            <person name="Hutchinson M.I."/>
            <person name="Powell A.J."/>
            <person name="Barry K."/>
            <person name="Miller A.N."/>
            <person name="Grigoriev I.V."/>
            <person name="Debuchy R."/>
            <person name="Gladieux P."/>
            <person name="Hiltunen Thoren M."/>
            <person name="Johannesson H."/>
        </authorList>
    </citation>
    <scope>NUCLEOTIDE SEQUENCE</scope>
    <source>
        <strain evidence="3">PSN309</strain>
    </source>
</reference>
<proteinExistence type="predicted"/>
<dbReference type="InterPro" id="IPR036928">
    <property type="entry name" value="AS_sf"/>
</dbReference>
<dbReference type="PANTHER" id="PTHR11895">
    <property type="entry name" value="TRANSAMIDASE"/>
    <property type="match status" value="1"/>
</dbReference>
<dbReference type="InterPro" id="IPR000120">
    <property type="entry name" value="Amidase"/>
</dbReference>
<dbReference type="GO" id="GO:0003824">
    <property type="term" value="F:catalytic activity"/>
    <property type="evidence" value="ECO:0007669"/>
    <property type="project" value="InterPro"/>
</dbReference>
<dbReference type="AlphaFoldDB" id="A0AAN6X132"/>
<dbReference type="InterPro" id="IPR023631">
    <property type="entry name" value="Amidase_dom"/>
</dbReference>
<accession>A0AAN6X132</accession>
<evidence type="ECO:0000313" key="4">
    <source>
        <dbReference type="Proteomes" id="UP001302126"/>
    </source>
</evidence>
<dbReference type="EMBL" id="MU864357">
    <property type="protein sequence ID" value="KAK4191879.1"/>
    <property type="molecule type" value="Genomic_DNA"/>
</dbReference>
<evidence type="ECO:0000256" key="1">
    <source>
        <dbReference type="SAM" id="MobiDB-lite"/>
    </source>
</evidence>
<name>A0AAN6X132_9PEZI</name>
<sequence length="610" mass="65940">MSQPPQKRFANHPGAKEAPPSTLEYHPQQDNNPALRGLPLMLGSILVSNLPIAQKYLWSNAKFAQPKLAPGLAGVPWRIQPNVIPLDDSSSRGILPLDEPQLVIPQSLDLPGRFHSVSDYHELYKSGLATPLDVVEALLPLITRGPDESKYARAFTQTKPDEVRRAAAESTARWKRGEQIGILDGAPFGVKDDTEVKGYVSTMGMKVDPSFEYFRTPETETVWPAKKMEEMGAIMIGKMNQHEIGMDTTGCNPSTGTAPNWYNTSYFPGGSSAGAGSALCAGLVPITIGTDAGGSMRIPPAFCGVYGLKPTFNRTVSRNSSVCVVGPMTSTVSDLIIAYRVMSQPNPSDPAQNLLGISLPPSPSAPKYLGICRPWIERADPDVLSVFDKALAWLTTKGGYTAVDIKLPYLREGQLAHAATCLTEAADDARSRVSNPSDFLKPLNYPNKVLVGTGSQTPAGDYLSYGQIRQTIMSHLAYLWEKYPGMLVLTPTTPIAGWPITPGDEKYGCSDGNLSIRNMVYAWVANTSGCPAVTVPGGYVPSKQGEGDLPVGIMAMAEWGGEEQLLGWAREMEGYLREEGGRRRPREWVDLVSLAKMKGGGGVEEEGVQK</sequence>
<evidence type="ECO:0000313" key="3">
    <source>
        <dbReference type="EMBL" id="KAK4191879.1"/>
    </source>
</evidence>
<dbReference type="PANTHER" id="PTHR11895:SF67">
    <property type="entry name" value="AMIDASE DOMAIN-CONTAINING PROTEIN"/>
    <property type="match status" value="1"/>
</dbReference>
<organism evidence="3 4">
    <name type="scientific">Podospora australis</name>
    <dbReference type="NCBI Taxonomy" id="1536484"/>
    <lineage>
        <taxon>Eukaryota</taxon>
        <taxon>Fungi</taxon>
        <taxon>Dikarya</taxon>
        <taxon>Ascomycota</taxon>
        <taxon>Pezizomycotina</taxon>
        <taxon>Sordariomycetes</taxon>
        <taxon>Sordariomycetidae</taxon>
        <taxon>Sordariales</taxon>
        <taxon>Podosporaceae</taxon>
        <taxon>Podospora</taxon>
    </lineage>
</organism>
<protein>
    <submittedName>
        <fullName evidence="3">Amidase signature domain-containing protein</fullName>
    </submittedName>
</protein>
<dbReference type="Pfam" id="PF01425">
    <property type="entry name" value="Amidase"/>
    <property type="match status" value="1"/>
</dbReference>
<gene>
    <name evidence="3" type="ORF">QBC35DRAFT_280215</name>
</gene>
<dbReference type="Gene3D" id="3.90.1300.10">
    <property type="entry name" value="Amidase signature (AS) domain"/>
    <property type="match status" value="1"/>
</dbReference>
<keyword evidence="4" id="KW-1185">Reference proteome</keyword>